<sequence>MRTSLRKVGNSRGIIIPSALLAACEMGDEVDIRLEGKSLVIAPAKAPRAGWFDGYKPEADSEPFAPLPADEGSEEWVW</sequence>
<dbReference type="Gene3D" id="2.10.260.10">
    <property type="match status" value="1"/>
</dbReference>
<protein>
    <submittedName>
        <fullName evidence="2">SpoVT/AbrB domain-containing protein, antitoxin</fullName>
    </submittedName>
</protein>
<dbReference type="SUPFAM" id="SSF89447">
    <property type="entry name" value="AbrB/MazE/MraZ-like"/>
    <property type="match status" value="1"/>
</dbReference>
<dbReference type="InterPro" id="IPR007159">
    <property type="entry name" value="SpoVT-AbrB_dom"/>
</dbReference>
<reference evidence="2" key="1">
    <citation type="journal article" date="2015" name="ISME J.">
        <title>Aquifer environment selects for microbial species cohorts in sediment and groundwater.</title>
        <authorList>
            <person name="Hug L.A."/>
            <person name="Thomas B.C."/>
            <person name="Brown C.T."/>
            <person name="Frischkorn K.R."/>
            <person name="Williams K.H."/>
            <person name="Tringe S.G."/>
            <person name="Banfield J.F."/>
        </authorList>
    </citation>
    <scope>NUCLEOTIDE SEQUENCE</scope>
</reference>
<dbReference type="GO" id="GO:0003677">
    <property type="term" value="F:DNA binding"/>
    <property type="evidence" value="ECO:0007669"/>
    <property type="project" value="InterPro"/>
</dbReference>
<dbReference type="EMBL" id="KT007011">
    <property type="protein sequence ID" value="AKQ03353.1"/>
    <property type="molecule type" value="Genomic_DNA"/>
</dbReference>
<dbReference type="SMART" id="SM00966">
    <property type="entry name" value="SpoVT_AbrB"/>
    <property type="match status" value="1"/>
</dbReference>
<organism evidence="2">
    <name type="scientific">uncultured beta proteobacterium Rifle_16ft_4_minimus_37916</name>
    <dbReference type="NCBI Taxonomy" id="1665169"/>
    <lineage>
        <taxon>Bacteria</taxon>
        <taxon>Pseudomonadati</taxon>
        <taxon>Pseudomonadota</taxon>
        <taxon>Betaproteobacteria</taxon>
        <taxon>Nitrosomonadales</taxon>
        <taxon>Nitrosomonadaceae</taxon>
        <taxon>environmental samples</taxon>
    </lineage>
</organism>
<dbReference type="AlphaFoldDB" id="A0A0H4T6F5"/>
<dbReference type="PROSITE" id="PS51257">
    <property type="entry name" value="PROKAR_LIPOPROTEIN"/>
    <property type="match status" value="1"/>
</dbReference>
<name>A0A0H4T6F5_9PROT</name>
<feature type="domain" description="SpoVT-AbrB" evidence="1">
    <location>
        <begin position="6"/>
        <end position="49"/>
    </location>
</feature>
<evidence type="ECO:0000259" key="1">
    <source>
        <dbReference type="SMART" id="SM00966"/>
    </source>
</evidence>
<proteinExistence type="predicted"/>
<dbReference type="InterPro" id="IPR037914">
    <property type="entry name" value="SpoVT-AbrB_sf"/>
</dbReference>
<evidence type="ECO:0000313" key="2">
    <source>
        <dbReference type="EMBL" id="AKQ03353.1"/>
    </source>
</evidence>
<accession>A0A0H4T6F5</accession>
<dbReference type="Pfam" id="PF04014">
    <property type="entry name" value="MazE_antitoxin"/>
    <property type="match status" value="1"/>
</dbReference>